<evidence type="ECO:0000313" key="9">
    <source>
        <dbReference type="Proteomes" id="UP000199679"/>
    </source>
</evidence>
<keyword evidence="9" id="KW-1185">Reference proteome</keyword>
<dbReference type="GO" id="GO:0004781">
    <property type="term" value="F:sulfate adenylyltransferase (ATP) activity"/>
    <property type="evidence" value="ECO:0007669"/>
    <property type="project" value="TreeGrafter"/>
</dbReference>
<dbReference type="GO" id="GO:0019379">
    <property type="term" value="P:sulfate assimilation, phosphoadenylyl sulfate reduction by phosphoadenylyl-sulfate reductase (thioredoxin)"/>
    <property type="evidence" value="ECO:0007669"/>
    <property type="project" value="TreeGrafter"/>
</dbReference>
<name>A0A1H1ZD71_MUCMA</name>
<keyword evidence="3 6" id="KW-0808">Transferase</keyword>
<gene>
    <name evidence="8" type="ORF">SAMN05216490_3065</name>
</gene>
<comment type="catalytic activity">
    <reaction evidence="1 6">
        <text>adenosine 5'-phosphosulfate + ATP = 3'-phosphoadenylyl sulfate + ADP + H(+)</text>
        <dbReference type="Rhea" id="RHEA:24152"/>
        <dbReference type="ChEBI" id="CHEBI:15378"/>
        <dbReference type="ChEBI" id="CHEBI:30616"/>
        <dbReference type="ChEBI" id="CHEBI:58243"/>
        <dbReference type="ChEBI" id="CHEBI:58339"/>
        <dbReference type="ChEBI" id="CHEBI:456216"/>
        <dbReference type="EC" id="2.7.1.25"/>
    </reaction>
</comment>
<evidence type="ECO:0000256" key="5">
    <source>
        <dbReference type="ARBA" id="ARBA00022840"/>
    </source>
</evidence>
<evidence type="ECO:0000313" key="8">
    <source>
        <dbReference type="EMBL" id="SDT31648.1"/>
    </source>
</evidence>
<comment type="similarity">
    <text evidence="6">Belongs to the APS kinase family.</text>
</comment>
<dbReference type="InterPro" id="IPR027417">
    <property type="entry name" value="P-loop_NTPase"/>
</dbReference>
<keyword evidence="4 6" id="KW-0547">Nucleotide-binding</keyword>
<dbReference type="PANTHER" id="PTHR42700">
    <property type="entry name" value="SULFATE ADENYLYLTRANSFERASE"/>
    <property type="match status" value="1"/>
</dbReference>
<dbReference type="Gene3D" id="3.40.50.300">
    <property type="entry name" value="P-loop containing nucleotide triphosphate hydrolases"/>
    <property type="match status" value="1"/>
</dbReference>
<dbReference type="RefSeq" id="WP_091374574.1">
    <property type="nucleotide sequence ID" value="NZ_LT629740.1"/>
</dbReference>
<dbReference type="STRING" id="652787.SAMN05216490_3065"/>
<keyword evidence="6 8" id="KW-0418">Kinase</keyword>
<evidence type="ECO:0000256" key="3">
    <source>
        <dbReference type="ARBA" id="ARBA00022679"/>
    </source>
</evidence>
<dbReference type="InterPro" id="IPR059117">
    <property type="entry name" value="APS_kinase_dom"/>
</dbReference>
<feature type="domain" description="APS kinase" evidence="7">
    <location>
        <begin position="11"/>
        <end position="158"/>
    </location>
</feature>
<evidence type="ECO:0000256" key="1">
    <source>
        <dbReference type="ARBA" id="ARBA00001823"/>
    </source>
</evidence>
<dbReference type="NCBIfam" id="NF003013">
    <property type="entry name" value="PRK03846.1"/>
    <property type="match status" value="1"/>
</dbReference>
<dbReference type="GO" id="GO:0005737">
    <property type="term" value="C:cytoplasm"/>
    <property type="evidence" value="ECO:0007669"/>
    <property type="project" value="TreeGrafter"/>
</dbReference>
<dbReference type="Proteomes" id="UP000199679">
    <property type="component" value="Chromosome I"/>
</dbReference>
<dbReference type="NCBIfam" id="TIGR00455">
    <property type="entry name" value="apsK"/>
    <property type="match status" value="1"/>
</dbReference>
<dbReference type="InterPro" id="IPR050512">
    <property type="entry name" value="Sulf_AdTrans/APS_kinase"/>
</dbReference>
<accession>A0A1H1ZD71</accession>
<dbReference type="AlphaFoldDB" id="A0A1H1ZD71"/>
<dbReference type="GO" id="GO:0004020">
    <property type="term" value="F:adenylylsulfate kinase activity"/>
    <property type="evidence" value="ECO:0007669"/>
    <property type="project" value="UniProtKB-EC"/>
</dbReference>
<dbReference type="CDD" id="cd02027">
    <property type="entry name" value="APSK"/>
    <property type="match status" value="1"/>
</dbReference>
<dbReference type="InterPro" id="IPR002891">
    <property type="entry name" value="APS"/>
</dbReference>
<dbReference type="GO" id="GO:0070814">
    <property type="term" value="P:hydrogen sulfide biosynthetic process"/>
    <property type="evidence" value="ECO:0007669"/>
    <property type="project" value="UniProtKB-UniPathway"/>
</dbReference>
<reference evidence="8 9" key="1">
    <citation type="submission" date="2016-10" db="EMBL/GenBank/DDBJ databases">
        <authorList>
            <person name="de Groot N.N."/>
        </authorList>
    </citation>
    <scope>NUCLEOTIDE SEQUENCE [LARGE SCALE GENOMIC DNA]</scope>
    <source>
        <strain evidence="8 9">MP1X4</strain>
    </source>
</reference>
<comment type="pathway">
    <text evidence="6">Sulfur metabolism; hydrogen sulfide biosynthesis; sulfite from sulfate: step 2/3.</text>
</comment>
<dbReference type="SUPFAM" id="SSF52540">
    <property type="entry name" value="P-loop containing nucleoside triphosphate hydrolases"/>
    <property type="match status" value="1"/>
</dbReference>
<dbReference type="Pfam" id="PF01583">
    <property type="entry name" value="APS_kinase"/>
    <property type="match status" value="1"/>
</dbReference>
<dbReference type="EC" id="2.7.1.25" evidence="2 6"/>
<dbReference type="GO" id="GO:0010134">
    <property type="term" value="P:sulfate assimilation via adenylyl sulfate reduction"/>
    <property type="evidence" value="ECO:0007669"/>
    <property type="project" value="TreeGrafter"/>
</dbReference>
<sequence>MGKEANIDKNGGVIWLYGISGAGKTTISKLLKEQLSQAGYLSIILDGDELRSGINNDLSFTQADRSENIRRVAEMAKLLAKNNILVICALITPLQEHRALARKIINENFYEIFINCPLEVCESRDVKGLYKLSRAKKIENFTGIDSGFEYANHADLVLLTADSTPQASMQILYDFLLKQF</sequence>
<organism evidence="8 9">
    <name type="scientific">Mucilaginibacter mallensis</name>
    <dbReference type="NCBI Taxonomy" id="652787"/>
    <lineage>
        <taxon>Bacteria</taxon>
        <taxon>Pseudomonadati</taxon>
        <taxon>Bacteroidota</taxon>
        <taxon>Sphingobacteriia</taxon>
        <taxon>Sphingobacteriales</taxon>
        <taxon>Sphingobacteriaceae</taxon>
        <taxon>Mucilaginibacter</taxon>
    </lineage>
</organism>
<comment type="function">
    <text evidence="6">Catalyzes the synthesis of activated sulfate.</text>
</comment>
<evidence type="ECO:0000256" key="4">
    <source>
        <dbReference type="ARBA" id="ARBA00022741"/>
    </source>
</evidence>
<keyword evidence="5 6" id="KW-0067">ATP-binding</keyword>
<protein>
    <recommendedName>
        <fullName evidence="2 6">Adenylyl-sulfate kinase</fullName>
        <ecNumber evidence="2 6">2.7.1.25</ecNumber>
    </recommendedName>
</protein>
<dbReference type="GO" id="GO:0005524">
    <property type="term" value="F:ATP binding"/>
    <property type="evidence" value="ECO:0007669"/>
    <property type="project" value="UniProtKB-KW"/>
</dbReference>
<evidence type="ECO:0000256" key="6">
    <source>
        <dbReference type="RuleBase" id="RU004347"/>
    </source>
</evidence>
<dbReference type="OrthoDB" id="9804504at2"/>
<proteinExistence type="inferred from homology"/>
<evidence type="ECO:0000259" key="7">
    <source>
        <dbReference type="Pfam" id="PF01583"/>
    </source>
</evidence>
<dbReference type="EMBL" id="LT629740">
    <property type="protein sequence ID" value="SDT31648.1"/>
    <property type="molecule type" value="Genomic_DNA"/>
</dbReference>
<evidence type="ECO:0000256" key="2">
    <source>
        <dbReference type="ARBA" id="ARBA00012121"/>
    </source>
</evidence>
<dbReference type="PANTHER" id="PTHR42700:SF1">
    <property type="entry name" value="SULFATE ADENYLYLTRANSFERASE"/>
    <property type="match status" value="1"/>
</dbReference>
<dbReference type="UniPathway" id="UPA00140">
    <property type="reaction ID" value="UER00205"/>
</dbReference>